<dbReference type="Proteomes" id="UP001302494">
    <property type="component" value="Chromosome"/>
</dbReference>
<dbReference type="NCBIfam" id="TIGR01221">
    <property type="entry name" value="rmlC"/>
    <property type="match status" value="1"/>
</dbReference>
<dbReference type="GO" id="GO:0019305">
    <property type="term" value="P:dTDP-rhamnose biosynthetic process"/>
    <property type="evidence" value="ECO:0007669"/>
    <property type="project" value="UniProtKB-UniRule"/>
</dbReference>
<accession>A0AA96JUS0</accession>
<comment type="subunit">
    <text evidence="7">Homodimer.</text>
</comment>
<dbReference type="InterPro" id="IPR011051">
    <property type="entry name" value="RmlC_Cupin_sf"/>
</dbReference>
<keyword evidence="7 8" id="KW-0413">Isomerase</keyword>
<dbReference type="GO" id="GO:0005829">
    <property type="term" value="C:cytosol"/>
    <property type="evidence" value="ECO:0007669"/>
    <property type="project" value="TreeGrafter"/>
</dbReference>
<evidence type="ECO:0000256" key="4">
    <source>
        <dbReference type="ARBA" id="ARBA00019595"/>
    </source>
</evidence>
<dbReference type="CDD" id="cd00438">
    <property type="entry name" value="cupin_RmlC"/>
    <property type="match status" value="1"/>
</dbReference>
<dbReference type="GO" id="GO:0000271">
    <property type="term" value="P:polysaccharide biosynthetic process"/>
    <property type="evidence" value="ECO:0007669"/>
    <property type="project" value="TreeGrafter"/>
</dbReference>
<comment type="function">
    <text evidence="2 7">Catalyzes the epimerization of the C3' and C5'positions of dTDP-6-deoxy-D-xylo-4-hexulose, forming dTDP-6-deoxy-L-lyxo-4-hexulose.</text>
</comment>
<evidence type="ECO:0000313" key="8">
    <source>
        <dbReference type="EMBL" id="WNM60300.1"/>
    </source>
</evidence>
<dbReference type="SUPFAM" id="SSF51182">
    <property type="entry name" value="RmlC-like cupins"/>
    <property type="match status" value="1"/>
</dbReference>
<dbReference type="Gene3D" id="2.60.120.10">
    <property type="entry name" value="Jelly Rolls"/>
    <property type="match status" value="1"/>
</dbReference>
<name>A0AA96JUS0_9BACT</name>
<feature type="site" description="Participates in a stacking interaction with the thymidine ring of dTDP-4-oxo-6-deoxyglucose" evidence="6">
    <location>
        <position position="138"/>
    </location>
</feature>
<dbReference type="RefSeq" id="WP_312740856.1">
    <property type="nucleotide sequence ID" value="NZ_CP116968.1"/>
</dbReference>
<dbReference type="PANTHER" id="PTHR21047">
    <property type="entry name" value="DTDP-6-DEOXY-D-GLUCOSE-3,5 EPIMERASE"/>
    <property type="match status" value="1"/>
</dbReference>
<evidence type="ECO:0000256" key="2">
    <source>
        <dbReference type="ARBA" id="ARBA00001997"/>
    </source>
</evidence>
<dbReference type="InterPro" id="IPR014710">
    <property type="entry name" value="RmlC-like_jellyroll"/>
</dbReference>
<dbReference type="EC" id="5.1.3.13" evidence="3 7"/>
<sequence length="179" mass="20790">MIFTESTIKGAFLIDPERIEDSRGFFARTMCQREFEAHGLTFKQVQCNLSFNKKKGILRGMHYQCAPFEEAKLVWCIKGAIYDVLIDLRPLSQTYTQHAAVILTAENRRMHYIPEGCAHGFQTLEDNTEIFYQISAFYDPQCARGVRWDDPAFGIQWPADERLISDRDLAYPDFIEPQH</sequence>
<dbReference type="PANTHER" id="PTHR21047:SF2">
    <property type="entry name" value="THYMIDINE DIPHOSPHO-4-KETO-RHAMNOSE 3,5-EPIMERASE"/>
    <property type="match status" value="1"/>
</dbReference>
<gene>
    <name evidence="8" type="primary">rfbC</name>
    <name evidence="8" type="ORF">PQG83_11050</name>
</gene>
<comment type="similarity">
    <text evidence="7">Belongs to the dTDP-4-dehydrorhamnose 3,5-epimerase family.</text>
</comment>
<reference evidence="8 9" key="1">
    <citation type="submission" date="2023-01" db="EMBL/GenBank/DDBJ databases">
        <title>Cultivation and genomic characterization of new, ubiquitous marine nitrite-oxidizing bacteria from the Nitrospirales.</title>
        <authorList>
            <person name="Mueller A.J."/>
            <person name="Daebeler A."/>
            <person name="Herbold C.W."/>
            <person name="Kirkegaard R.H."/>
            <person name="Daims H."/>
        </authorList>
    </citation>
    <scope>NUCLEOTIDE SEQUENCE [LARGE SCALE GENOMIC DNA]</scope>
    <source>
        <strain evidence="8 9">DK</strain>
    </source>
</reference>
<dbReference type="KEGG" id="nneo:PQG83_11050"/>
<comment type="pathway">
    <text evidence="7">Carbohydrate biosynthesis; dTDP-L-rhamnose biosynthesis.</text>
</comment>
<feature type="active site" description="Proton donor" evidence="5">
    <location>
        <position position="132"/>
    </location>
</feature>
<dbReference type="Pfam" id="PF00908">
    <property type="entry name" value="dTDP_sugar_isom"/>
    <property type="match status" value="1"/>
</dbReference>
<evidence type="ECO:0000256" key="3">
    <source>
        <dbReference type="ARBA" id="ARBA00012098"/>
    </source>
</evidence>
<evidence type="ECO:0000313" key="9">
    <source>
        <dbReference type="Proteomes" id="UP001302494"/>
    </source>
</evidence>
<organism evidence="8 9">
    <name type="scientific">Candidatus Nitrospira neomarina</name>
    <dbReference type="NCBI Taxonomy" id="3020899"/>
    <lineage>
        <taxon>Bacteria</taxon>
        <taxon>Pseudomonadati</taxon>
        <taxon>Nitrospirota</taxon>
        <taxon>Nitrospiria</taxon>
        <taxon>Nitrospirales</taxon>
        <taxon>Nitrospiraceae</taxon>
        <taxon>Nitrospira</taxon>
    </lineage>
</organism>
<dbReference type="EMBL" id="CP116968">
    <property type="protein sequence ID" value="WNM60300.1"/>
    <property type="molecule type" value="Genomic_DNA"/>
</dbReference>
<feature type="active site" description="Proton acceptor" evidence="5">
    <location>
        <position position="62"/>
    </location>
</feature>
<evidence type="ECO:0000256" key="6">
    <source>
        <dbReference type="PIRSR" id="PIRSR600888-3"/>
    </source>
</evidence>
<proteinExistence type="inferred from homology"/>
<keyword evidence="9" id="KW-1185">Reference proteome</keyword>
<evidence type="ECO:0000256" key="5">
    <source>
        <dbReference type="PIRSR" id="PIRSR600888-1"/>
    </source>
</evidence>
<protein>
    <recommendedName>
        <fullName evidence="4 7">dTDP-4-dehydrorhamnose 3,5-epimerase</fullName>
        <ecNumber evidence="3 7">5.1.3.13</ecNumber>
    </recommendedName>
    <alternativeName>
        <fullName evidence="7">Thymidine diphospho-4-keto-rhamnose 3,5-epimerase</fullName>
    </alternativeName>
</protein>
<dbReference type="GO" id="GO:0008830">
    <property type="term" value="F:dTDP-4-dehydrorhamnose 3,5-epimerase activity"/>
    <property type="evidence" value="ECO:0007669"/>
    <property type="project" value="UniProtKB-UniRule"/>
</dbReference>
<evidence type="ECO:0000256" key="1">
    <source>
        <dbReference type="ARBA" id="ARBA00001298"/>
    </source>
</evidence>
<comment type="catalytic activity">
    <reaction evidence="1 7">
        <text>dTDP-4-dehydro-6-deoxy-alpha-D-glucose = dTDP-4-dehydro-beta-L-rhamnose</text>
        <dbReference type="Rhea" id="RHEA:16969"/>
        <dbReference type="ChEBI" id="CHEBI:57649"/>
        <dbReference type="ChEBI" id="CHEBI:62830"/>
        <dbReference type="EC" id="5.1.3.13"/>
    </reaction>
</comment>
<dbReference type="AlphaFoldDB" id="A0AA96JUS0"/>
<evidence type="ECO:0000256" key="7">
    <source>
        <dbReference type="RuleBase" id="RU364069"/>
    </source>
</evidence>
<dbReference type="InterPro" id="IPR000888">
    <property type="entry name" value="RmlC-like"/>
</dbReference>